<dbReference type="SUPFAM" id="SSF103473">
    <property type="entry name" value="MFS general substrate transporter"/>
    <property type="match status" value="1"/>
</dbReference>
<feature type="transmembrane region" description="Helical" evidence="1">
    <location>
        <begin position="473"/>
        <end position="495"/>
    </location>
</feature>
<dbReference type="InterPro" id="IPR050327">
    <property type="entry name" value="Proton-linked_MCT"/>
</dbReference>
<dbReference type="EMBL" id="MU825889">
    <property type="protein sequence ID" value="KAJ7384292.1"/>
    <property type="molecule type" value="Genomic_DNA"/>
</dbReference>
<feature type="transmembrane region" description="Helical" evidence="1">
    <location>
        <begin position="558"/>
        <end position="581"/>
    </location>
</feature>
<dbReference type="Gene3D" id="1.20.1250.20">
    <property type="entry name" value="MFS general substrate transporter like domains"/>
    <property type="match status" value="2"/>
</dbReference>
<proteinExistence type="predicted"/>
<reference evidence="2" key="1">
    <citation type="submission" date="2023-01" db="EMBL/GenBank/DDBJ databases">
        <title>Genome assembly of the deep-sea coral Lophelia pertusa.</title>
        <authorList>
            <person name="Herrera S."/>
            <person name="Cordes E."/>
        </authorList>
    </citation>
    <scope>NUCLEOTIDE SEQUENCE</scope>
    <source>
        <strain evidence="2">USNM1676648</strain>
        <tissue evidence="2">Polyp</tissue>
    </source>
</reference>
<dbReference type="PANTHER" id="PTHR11360:SF251">
    <property type="entry name" value="MAJOR FACILITATOR SUPERFAMILY (MFS) PROFILE DOMAIN-CONTAINING PROTEIN"/>
    <property type="match status" value="1"/>
</dbReference>
<keyword evidence="1" id="KW-0812">Transmembrane</keyword>
<feature type="transmembrane region" description="Helical" evidence="1">
    <location>
        <begin position="690"/>
        <end position="711"/>
    </location>
</feature>
<comment type="caution">
    <text evidence="2">The sequence shown here is derived from an EMBL/GenBank/DDBJ whole genome shotgun (WGS) entry which is preliminary data.</text>
</comment>
<accession>A0A9W9ZM99</accession>
<evidence type="ECO:0000256" key="1">
    <source>
        <dbReference type="SAM" id="Phobius"/>
    </source>
</evidence>
<keyword evidence="3" id="KW-1185">Reference proteome</keyword>
<feature type="transmembrane region" description="Helical" evidence="1">
    <location>
        <begin position="347"/>
        <end position="367"/>
    </location>
</feature>
<dbReference type="CDD" id="cd17352">
    <property type="entry name" value="MFS_MCT_SLC16"/>
    <property type="match status" value="1"/>
</dbReference>
<dbReference type="AlphaFoldDB" id="A0A9W9ZM99"/>
<evidence type="ECO:0000313" key="2">
    <source>
        <dbReference type="EMBL" id="KAJ7384292.1"/>
    </source>
</evidence>
<dbReference type="Proteomes" id="UP001163046">
    <property type="component" value="Unassembled WGS sequence"/>
</dbReference>
<evidence type="ECO:0000313" key="3">
    <source>
        <dbReference type="Proteomes" id="UP001163046"/>
    </source>
</evidence>
<gene>
    <name evidence="2" type="ORF">OS493_022928</name>
</gene>
<feature type="transmembrane region" description="Helical" evidence="1">
    <location>
        <begin position="417"/>
        <end position="437"/>
    </location>
</feature>
<dbReference type="PANTHER" id="PTHR11360">
    <property type="entry name" value="MONOCARBOXYLATE TRANSPORTER"/>
    <property type="match status" value="1"/>
</dbReference>
<sequence length="777" mass="85418">MPENHGRHKEKPDLAFNQVSAGENYVLPHFESHTSCVCVGERCLVAVTNDTHADSFNTELLKDDSSTQQTVPNATQGLLELNQQESDSEDVSFAHDDIAAHMSHEALDGEEGIVNEMPHGVVSIGRELSLLSGEKSFTKEGDHSRTSHDNCFLRQSAQNSNISMADQEAADIVYDTLRLLNEVLQLESEMTERECSTESSVTEGLAVELTNLEISDKEKYPLQDMHCAKEDSLFATQGISRIRGESASDRNDDISSILHQVPLIFPETSDITISRPTASTANREKSRFPKNTPHLRDVETGVTRDTTTEITQMGLTDNCKGNQSDSSLTDANTRQFHIAVKTHPDGGWGWVVCLGAFLVQFIVLGMQNTAGIVYTELVKKLKSQRGATAWVGSLATGIMFFLGPLTTSLCERFGCRIVTICGGLICIAGLLLSSLVTGLLPLYLTYGVMFGSGTSLCYFPTIIVLSKYFKRRIAVVNGLVTAGSGVGTLVFGPVVQALFLRFGLANTFRIVAGIFSLVILCGATFRPVPAKYSQYSDRTQGGEARRLFDWSIFKNKGYIIWVASLATFQLGYFVPFVHLVRHAEDLGVSPTDASFLIGYLSVASTVGRLFFGKMADLSCVNRVRMYQTGIFVIGLCSFFVTLATGYGGLTAYAITFGFFEACFVLLIPLVTSDIVGAEKCRWMYDIFGDYAGAFYFCGGVSILSASLMFLVPRSSSQSNRESNQRLAKLLRMRKPNQHSELLRVLFGCLWKETPHDSRTSSNIQYSVIITTERVESV</sequence>
<dbReference type="Pfam" id="PF07690">
    <property type="entry name" value="MFS_1"/>
    <property type="match status" value="1"/>
</dbReference>
<dbReference type="InterPro" id="IPR036259">
    <property type="entry name" value="MFS_trans_sf"/>
</dbReference>
<name>A0A9W9ZM99_9CNID</name>
<feature type="transmembrane region" description="Helical" evidence="1">
    <location>
        <begin position="623"/>
        <end position="643"/>
    </location>
</feature>
<feature type="transmembrane region" description="Helical" evidence="1">
    <location>
        <begin position="649"/>
        <end position="670"/>
    </location>
</feature>
<dbReference type="GO" id="GO:0022857">
    <property type="term" value="F:transmembrane transporter activity"/>
    <property type="evidence" value="ECO:0007669"/>
    <property type="project" value="InterPro"/>
</dbReference>
<dbReference type="InterPro" id="IPR011701">
    <property type="entry name" value="MFS"/>
</dbReference>
<evidence type="ECO:0008006" key="4">
    <source>
        <dbReference type="Google" id="ProtNLM"/>
    </source>
</evidence>
<protein>
    <recommendedName>
        <fullName evidence="4">Monocarboxylate transporter 10</fullName>
    </recommendedName>
</protein>
<keyword evidence="1" id="KW-1133">Transmembrane helix</keyword>
<keyword evidence="1" id="KW-0472">Membrane</keyword>
<feature type="transmembrane region" description="Helical" evidence="1">
    <location>
        <begin position="387"/>
        <end position="405"/>
    </location>
</feature>
<feature type="transmembrane region" description="Helical" evidence="1">
    <location>
        <begin position="443"/>
        <end position="466"/>
    </location>
</feature>
<dbReference type="OrthoDB" id="6499973at2759"/>
<feature type="transmembrane region" description="Helical" evidence="1">
    <location>
        <begin position="507"/>
        <end position="525"/>
    </location>
</feature>
<feature type="transmembrane region" description="Helical" evidence="1">
    <location>
        <begin position="593"/>
        <end position="611"/>
    </location>
</feature>
<organism evidence="2 3">
    <name type="scientific">Desmophyllum pertusum</name>
    <dbReference type="NCBI Taxonomy" id="174260"/>
    <lineage>
        <taxon>Eukaryota</taxon>
        <taxon>Metazoa</taxon>
        <taxon>Cnidaria</taxon>
        <taxon>Anthozoa</taxon>
        <taxon>Hexacorallia</taxon>
        <taxon>Scleractinia</taxon>
        <taxon>Caryophylliina</taxon>
        <taxon>Caryophylliidae</taxon>
        <taxon>Desmophyllum</taxon>
    </lineage>
</organism>